<organism evidence="2 3">
    <name type="scientific">Actinomadura spongiicola</name>
    <dbReference type="NCBI Taxonomy" id="2303421"/>
    <lineage>
        <taxon>Bacteria</taxon>
        <taxon>Bacillati</taxon>
        <taxon>Actinomycetota</taxon>
        <taxon>Actinomycetes</taxon>
        <taxon>Streptosporangiales</taxon>
        <taxon>Thermomonosporaceae</taxon>
        <taxon>Actinomadura</taxon>
    </lineage>
</organism>
<dbReference type="Proteomes" id="UP000262882">
    <property type="component" value="Unassembled WGS sequence"/>
</dbReference>
<feature type="domain" description="CHAT" evidence="1">
    <location>
        <begin position="38"/>
        <end position="302"/>
    </location>
</feature>
<evidence type="ECO:0000313" key="3">
    <source>
        <dbReference type="Proteomes" id="UP000262882"/>
    </source>
</evidence>
<dbReference type="Pfam" id="PF12770">
    <property type="entry name" value="CHAT"/>
    <property type="match status" value="1"/>
</dbReference>
<protein>
    <submittedName>
        <fullName evidence="2">CHAT domain-containing protein</fullName>
    </submittedName>
</protein>
<dbReference type="EMBL" id="QVNQ01000014">
    <property type="protein sequence ID" value="RFS81415.1"/>
    <property type="molecule type" value="Genomic_DNA"/>
</dbReference>
<dbReference type="OrthoDB" id="3206999at2"/>
<proteinExistence type="predicted"/>
<reference evidence="2 3" key="1">
    <citation type="submission" date="2018-08" db="EMBL/GenBank/DDBJ databases">
        <title>Actinomadura spongicola sp. nov., isolated from marine sponge Leucetta chagosensis.</title>
        <authorList>
            <person name="Li L."/>
            <person name="Lin H.W."/>
        </authorList>
    </citation>
    <scope>NUCLEOTIDE SEQUENCE [LARGE SCALE GENOMIC DNA]</scope>
    <source>
        <strain evidence="2 3">LHW52907</strain>
    </source>
</reference>
<keyword evidence="3" id="KW-1185">Reference proteome</keyword>
<name>A0A372G7R1_9ACTN</name>
<evidence type="ECO:0000313" key="2">
    <source>
        <dbReference type="EMBL" id="RFS81415.1"/>
    </source>
</evidence>
<gene>
    <name evidence="2" type="ORF">D0T12_32355</name>
</gene>
<comment type="caution">
    <text evidence="2">The sequence shown here is derived from an EMBL/GenBank/DDBJ whole genome shotgun (WGS) entry which is preliminary data.</text>
</comment>
<evidence type="ECO:0000259" key="1">
    <source>
        <dbReference type="Pfam" id="PF12770"/>
    </source>
</evidence>
<dbReference type="AlphaFoldDB" id="A0A372G7R1"/>
<dbReference type="InterPro" id="IPR024983">
    <property type="entry name" value="CHAT_dom"/>
</dbReference>
<accession>A0A372G7R1</accession>
<sequence>MPELRDAAVTERVTALLAALTNSGSLAGKMTLRRTVRDVLAWLWRTAVGPVADALGPAHPGPHRVWWLPTGALGLLPLHAAEEPGRTGALDVMVSSFVPSLRALRDARSRPPATRREALTVVLARTPGQADLPGAAAEASLLDGPTLTGEEDTAGNVLAALGAATWAHFACHAVSDPLSPAAGGLMLHDGTLTLPEIGGLRLTEAELAYLSACSTADHGVRYADEVLHLASAFHLAGFRHVVASLWPLDDTVAAKAAAAFYTALDAAPTADPAASTLRDVTLDLRSRLRNNPELWAPLVHSGP</sequence>